<dbReference type="EMBL" id="JH795502">
    <property type="protein sequence ID" value="ELQ63715.1"/>
    <property type="molecule type" value="Genomic_DNA"/>
</dbReference>
<name>L7J852_PYRO1</name>
<gene>
    <name evidence="1" type="ORF">OOW_P131scaffold00952g2</name>
</gene>
<sequence length="25" mass="2787">MAWPPADSTKKKRLLPLQSYAAKVS</sequence>
<protein>
    <submittedName>
        <fullName evidence="1">Uncharacterized protein</fullName>
    </submittedName>
</protein>
<organism>
    <name type="scientific">Pyricularia oryzae (strain P131)</name>
    <name type="common">Rice blast fungus</name>
    <name type="synonym">Magnaporthe oryzae</name>
    <dbReference type="NCBI Taxonomy" id="1143193"/>
    <lineage>
        <taxon>Eukaryota</taxon>
        <taxon>Fungi</taxon>
        <taxon>Dikarya</taxon>
        <taxon>Ascomycota</taxon>
        <taxon>Pezizomycotina</taxon>
        <taxon>Sordariomycetes</taxon>
        <taxon>Sordariomycetidae</taxon>
        <taxon>Magnaporthales</taxon>
        <taxon>Pyriculariaceae</taxon>
        <taxon>Pyricularia</taxon>
    </lineage>
</organism>
<proteinExistence type="predicted"/>
<reference evidence="1" key="1">
    <citation type="journal article" date="2012" name="PLoS Genet.">
        <title>Comparative analysis of the genomes of two field isolates of the rice blast fungus Magnaporthe oryzae.</title>
        <authorList>
            <person name="Xue M."/>
            <person name="Yang J."/>
            <person name="Li Z."/>
            <person name="Hu S."/>
            <person name="Yao N."/>
            <person name="Dean R.A."/>
            <person name="Zhao W."/>
            <person name="Shen M."/>
            <person name="Zhang H."/>
            <person name="Li C."/>
            <person name="Liu L."/>
            <person name="Cao L."/>
            <person name="Xu X."/>
            <person name="Xing Y."/>
            <person name="Hsiang T."/>
            <person name="Zhang Z."/>
            <person name="Xu J.R."/>
            <person name="Peng Y.L."/>
        </authorList>
    </citation>
    <scope>NUCLEOTIDE SEQUENCE [LARGE SCALE GENOMIC DNA]</scope>
    <source>
        <strain evidence="1">P131</strain>
    </source>
</reference>
<evidence type="ECO:0000313" key="1">
    <source>
        <dbReference type="EMBL" id="ELQ63715.1"/>
    </source>
</evidence>
<accession>L7J852</accession>
<dbReference type="AlphaFoldDB" id="L7J852"/>